<evidence type="ECO:0000313" key="3">
    <source>
        <dbReference type="Proteomes" id="UP000141842"/>
    </source>
</evidence>
<dbReference type="Pfam" id="PF01310">
    <property type="entry name" value="Adeno_PVIII"/>
    <property type="match status" value="1"/>
</dbReference>
<evidence type="ECO:0000256" key="1">
    <source>
        <dbReference type="HAMAP-Rule" id="MF_04049"/>
    </source>
</evidence>
<keyword evidence="1" id="KW-0426">Late protein</keyword>
<dbReference type="KEGG" id="vg:7778924"/>
<comment type="subunit">
    <text evidence="1">Interacts with the peripentonal hexons as well as the hexons in the facets. Part of a complex composed of the core-capsid bridging protein, the endosome lysis protein VI and the hexon-linking protein VIII; these interactions bridge the virus core to the capsid.</text>
</comment>
<dbReference type="GO" id="GO:0042025">
    <property type="term" value="C:host cell nucleus"/>
    <property type="evidence" value="ECO:0007669"/>
    <property type="project" value="UniProtKB-SubCell"/>
</dbReference>
<reference evidence="2 3" key="1">
    <citation type="journal article" date="2009" name="J. Virol.">
        <title>A novel cardiotropic murine adenovirus representing a distinct species of mastadenoviruses.</title>
        <authorList>
            <person name="Klempa B."/>
            <person name="Kruger D.H."/>
            <person name="Auste B."/>
            <person name="Stanko M."/>
            <person name="Krawczyk A."/>
            <person name="Nickel K.F."/>
            <person name="Uberla K."/>
            <person name="Stang A."/>
        </authorList>
    </citation>
    <scope>NUCLEOTIDE SEQUENCE [LARGE SCALE GENOMIC DNA]</scope>
</reference>
<comment type="subcellular location">
    <molecule>Hexon-linking protein-N</molecule>
    <subcellularLocation>
        <location evidence="1">Virion</location>
    </subcellularLocation>
    <text evidence="1">Located on the inner side of the capsid shell. Present in 120 copies per virion.</text>
</comment>
<comment type="similarity">
    <text evidence="1">Belongs to the adenoviridae hexon-linking protein family.</text>
</comment>
<dbReference type="EMBL" id="EU835513">
    <property type="protein sequence ID" value="ACJ14523.1"/>
    <property type="molecule type" value="Genomic_DNA"/>
</dbReference>
<dbReference type="GO" id="GO:0019028">
    <property type="term" value="C:viral capsid"/>
    <property type="evidence" value="ECO:0007669"/>
    <property type="project" value="UniProtKB-UniRule"/>
</dbReference>
<comment type="subcellular location">
    <molecule>Pre-hexon-linking protein VIII</molecule>
    <subcellularLocation>
        <location evidence="1">Host nucleus</location>
    </subcellularLocation>
</comment>
<keyword evidence="1" id="KW-0167">Capsid protein</keyword>
<feature type="modified residue" description="Phosphothreonine; by host" evidence="1">
    <location>
        <position position="62"/>
    </location>
</feature>
<comment type="PTM">
    <text evidence="1">Cleaved by the viral protease during virion maturation. May cause the middle segment to be shed from the capsid.</text>
</comment>
<feature type="peptide" id="PRO_5011802957" description="Hexon-linking protein-N" evidence="1">
    <location>
        <begin position="1"/>
        <end position="109"/>
    </location>
</feature>
<gene>
    <name evidence="1" type="primary">L4</name>
</gene>
<comment type="function">
    <text evidence="1">Hexon-linking protein-N: Structural component of the virion that acts as a cement protein on the capsid interior and which glue the peripentonal hexons and group-of-nine hexons together.</text>
</comment>
<comment type="caution">
    <text evidence="1">Lacks conserved residue(s) required for the propagation of feature annotation.</text>
</comment>
<dbReference type="RefSeq" id="YP_002822222.1">
    <property type="nucleotide sequence ID" value="NC_012584.1"/>
</dbReference>
<dbReference type="InterPro" id="IPR000646">
    <property type="entry name" value="Adeno_PVIII"/>
</dbReference>
<feature type="site" description="Cleavage; by viral protease" evidence="1">
    <location>
        <begin position="151"/>
        <end position="152"/>
    </location>
</feature>
<keyword evidence="1" id="KW-0597">Phosphoprotein</keyword>
<comment type="induction">
    <text evidence="1">Expressed in the late phase of the viral replicative cycle.</text>
</comment>
<keyword evidence="1" id="KW-0946">Virion</keyword>
<protein>
    <recommendedName>
        <fullName evidence="1">Pre-hexon-linking protein VIII</fullName>
    </recommendedName>
    <alternativeName>
        <fullName evidence="1">Pre-protein VIII</fullName>
        <shortName evidence="1">pVIII</shortName>
    </alternativeName>
    <component>
        <recommendedName>
            <fullName evidence="1">Hexon-linking protein-N</fullName>
        </recommendedName>
        <alternativeName>
            <fullName evidence="1">12.1 kDa protein VIII</fullName>
        </alternativeName>
        <alternativeName>
            <fullName evidence="1">Protein VIII-N</fullName>
        </alternativeName>
    </component>
    <component>
        <recommendedName>
            <fullName evidence="1">Hexon-linking protein-C</fullName>
        </recommendedName>
        <alternativeName>
            <fullName evidence="1">7.6 kDa protein VIII</fullName>
        </alternativeName>
        <alternativeName>
            <fullName evidence="1">Protein VIII-C</fullName>
        </alternativeName>
    </component>
</protein>
<accession>C3SAV3</accession>
<feature type="modified residue" description="Phosphoserine; by host" evidence="1">
    <location>
        <position position="116"/>
    </location>
</feature>
<dbReference type="GO" id="GO:0031423">
    <property type="term" value="F:hexon binding"/>
    <property type="evidence" value="ECO:0007669"/>
    <property type="project" value="InterPro"/>
</dbReference>
<sequence>MSAPSPYMWTFQPQRGTAAGASQDYSTRLNWLSAGPSLRGKVIEVNQARNSILLNQQEAVPTPRRDINPPSWPASLIFHPRPKPIAVLPAHPDSFDPNVTLEGAQLAGGAWVRYKSGNEVRYTAPIQLAEEPTSRTPTAYALAQELQLAGGATATPPLMGELAGAPRVPRSGGIGSWQFTQEFPPTVYLNPYSGAPDTFPHQFLSNYDSVSQSVNGYD</sequence>
<feature type="chain" id="PRO_5023450698" description="Pre-hexon-linking protein VIII" evidence="1">
    <location>
        <begin position="1"/>
        <end position="218"/>
    </location>
</feature>
<proteinExistence type="evidence at transcript level"/>
<dbReference type="HAMAP" id="MF_04049">
    <property type="entry name" value="ADV_CAP8"/>
    <property type="match status" value="1"/>
</dbReference>
<comment type="function">
    <text evidence="1">Hexon-linking protein-C: Structural component of the virion that acts as a cement protein on the capsid interior and which glue the peripentonal hexons and group-of-nine hexons together.</text>
</comment>
<comment type="miscellaneous">
    <text evidence="1">All late proteins expressed from the major late promoter are produced by alternative splicing and alternative polyadenylation of the same gene giving rise to non-overlapping ORFs. A leader sequence is present in the N-terminus of all these mRNAs and is recognized by the viral shutoff protein to provide expression although conventional translation via ribosome scanning from the cap has been shut off in the host cell.</text>
</comment>
<organism evidence="2 3">
    <name type="scientific">Murine adenovirus 3</name>
    <dbReference type="NCBI Taxonomy" id="573199"/>
    <lineage>
        <taxon>Viruses</taxon>
        <taxon>Varidnaviria</taxon>
        <taxon>Bamfordvirae</taxon>
        <taxon>Preplasmiviricota</taxon>
        <taxon>Polisuviricotina</taxon>
        <taxon>Pharingeaviricetes</taxon>
        <taxon>Rowavirales</taxon>
        <taxon>Adenoviridae</taxon>
        <taxon>Mastadenovirus</taxon>
        <taxon>Mastadenovirus cordis</taxon>
        <taxon>Murine mastadenovirus C</taxon>
    </lineage>
</organism>
<dbReference type="Proteomes" id="UP000141842">
    <property type="component" value="Segment"/>
</dbReference>
<dbReference type="OrthoDB" id="8443at10239"/>
<comment type="subcellular location">
    <molecule>Hexon-linking protein-C</molecule>
    <subcellularLocation>
        <location evidence="1">Virion</location>
    </subcellularLocation>
    <text evidence="1">Located on the inner side of the capsid shell. Present in 120 copies per virion.</text>
</comment>
<evidence type="ECO:0000313" key="2">
    <source>
        <dbReference type="EMBL" id="ACJ14523.1"/>
    </source>
</evidence>
<keyword evidence="1" id="KW-1048">Host nucleus</keyword>
<name>C3SAV3_9ADEN</name>
<keyword evidence="3" id="KW-1185">Reference proteome</keyword>
<feature type="site" description="Cleavage; by viral protease" evidence="1">
    <location>
        <begin position="109"/>
        <end position="110"/>
    </location>
</feature>
<dbReference type="Gene3D" id="6.10.250.1460">
    <property type="match status" value="1"/>
</dbReference>
<feature type="peptide" id="PRO_5011802958" description="Hexon-linking protein-C" evidence="1">
    <location>
        <begin position="152"/>
        <end position="218"/>
    </location>
</feature>